<organism evidence="1 2">
    <name type="scientific">Shewanella japonica</name>
    <dbReference type="NCBI Taxonomy" id="93973"/>
    <lineage>
        <taxon>Bacteria</taxon>
        <taxon>Pseudomonadati</taxon>
        <taxon>Pseudomonadota</taxon>
        <taxon>Gammaproteobacteria</taxon>
        <taxon>Alteromonadales</taxon>
        <taxon>Shewanellaceae</taxon>
        <taxon>Shewanella</taxon>
    </lineage>
</organism>
<dbReference type="RefSeq" id="WP_080915996.1">
    <property type="nucleotide sequence ID" value="NZ_CP020472.1"/>
</dbReference>
<evidence type="ECO:0000313" key="2">
    <source>
        <dbReference type="Proteomes" id="UP000191820"/>
    </source>
</evidence>
<proteinExistence type="predicted"/>
<accession>A0ABM6JMD3</accession>
<evidence type="ECO:0000313" key="1">
    <source>
        <dbReference type="EMBL" id="ARD22784.1"/>
    </source>
</evidence>
<sequence>MNLEAHYEEYTQIKSLKDKNQSHQLVRKLIGKISSNFPKDNSYSLAWFTAALIDSEKKWFVVKLLEKVNPVPKSLFDDLVLAALMEHDPSFNRWFIEPCIKSFGKEQVTAKIMQFASHPQVVENQGVNKVMYWVPRTAL</sequence>
<gene>
    <name evidence="1" type="ORF">SJ2017_2494</name>
</gene>
<evidence type="ECO:0008006" key="3">
    <source>
        <dbReference type="Google" id="ProtNLM"/>
    </source>
</evidence>
<protein>
    <recommendedName>
        <fullName evidence="3">HEAT repeat domain-containing protein</fullName>
    </recommendedName>
</protein>
<dbReference type="EMBL" id="CP020472">
    <property type="protein sequence ID" value="ARD22784.1"/>
    <property type="molecule type" value="Genomic_DNA"/>
</dbReference>
<keyword evidence="2" id="KW-1185">Reference proteome</keyword>
<reference evidence="1 2" key="1">
    <citation type="submission" date="2017-03" db="EMBL/GenBank/DDBJ databases">
        <title>Genome sequencing of Shewanella japonica KCTC 22435.</title>
        <authorList>
            <person name="Kim K.M."/>
        </authorList>
    </citation>
    <scope>NUCLEOTIDE SEQUENCE [LARGE SCALE GENOMIC DNA]</scope>
    <source>
        <strain evidence="1 2">KCTC 22435</strain>
    </source>
</reference>
<name>A0ABM6JMD3_9GAMM</name>
<dbReference type="Proteomes" id="UP000191820">
    <property type="component" value="Chromosome"/>
</dbReference>